<dbReference type="STRING" id="1770053.SAMN05216551_109238"/>
<sequence>MYAFDRAQGPGGLNEATLYTRGGPERLLVAVLRAWTFGSLATGAAARARGSDWRALLLGAGLDQLACERLERVLTIARACKPRLDIRWFSQPCLGSDEGALLDATARLQRSEYAAAIERLSDAFGLTAAMRLAKPVWALAESLADASLILPPGDRPVAYMQ</sequence>
<evidence type="ECO:0000313" key="2">
    <source>
        <dbReference type="Proteomes" id="UP000243719"/>
    </source>
</evidence>
<dbReference type="EMBL" id="FNLO01000009">
    <property type="protein sequence ID" value="SDV49918.1"/>
    <property type="molecule type" value="Genomic_DNA"/>
</dbReference>
<keyword evidence="2" id="KW-1185">Reference proteome</keyword>
<dbReference type="AlphaFoldDB" id="A0A1H2PSG4"/>
<dbReference type="Proteomes" id="UP000243719">
    <property type="component" value="Unassembled WGS sequence"/>
</dbReference>
<proteinExistence type="predicted"/>
<accession>A0A1H2PSG4</accession>
<organism evidence="1 2">
    <name type="scientific">Chitinasiproducens palmae</name>
    <dbReference type="NCBI Taxonomy" id="1770053"/>
    <lineage>
        <taxon>Bacteria</taxon>
        <taxon>Pseudomonadati</taxon>
        <taxon>Pseudomonadota</taxon>
        <taxon>Betaproteobacteria</taxon>
        <taxon>Burkholderiales</taxon>
        <taxon>Burkholderiaceae</taxon>
        <taxon>Chitinasiproducens</taxon>
    </lineage>
</organism>
<dbReference type="OrthoDB" id="7375469at2"/>
<dbReference type="RefSeq" id="WP_091910493.1">
    <property type="nucleotide sequence ID" value="NZ_FNLO01000009.1"/>
</dbReference>
<evidence type="ECO:0000313" key="1">
    <source>
        <dbReference type="EMBL" id="SDV49918.1"/>
    </source>
</evidence>
<gene>
    <name evidence="1" type="ORF">SAMN05216551_109238</name>
</gene>
<name>A0A1H2PSG4_9BURK</name>
<reference evidence="2" key="1">
    <citation type="submission" date="2016-09" db="EMBL/GenBank/DDBJ databases">
        <authorList>
            <person name="Varghese N."/>
            <person name="Submissions S."/>
        </authorList>
    </citation>
    <scope>NUCLEOTIDE SEQUENCE [LARGE SCALE GENOMIC DNA]</scope>
    <source>
        <strain evidence="2">JS23</strain>
    </source>
</reference>
<protein>
    <submittedName>
        <fullName evidence="1">Uncharacterized protein</fullName>
    </submittedName>
</protein>